<gene>
    <name evidence="6" type="ORF">CVLEPA_LOCUS29134</name>
</gene>
<keyword evidence="3" id="KW-0732">Signal</keyword>
<organism evidence="6 7">
    <name type="scientific">Clavelina lepadiformis</name>
    <name type="common">Light-bulb sea squirt</name>
    <name type="synonym">Ascidia lepadiformis</name>
    <dbReference type="NCBI Taxonomy" id="159417"/>
    <lineage>
        <taxon>Eukaryota</taxon>
        <taxon>Metazoa</taxon>
        <taxon>Chordata</taxon>
        <taxon>Tunicata</taxon>
        <taxon>Ascidiacea</taxon>
        <taxon>Aplousobranchia</taxon>
        <taxon>Clavelinidae</taxon>
        <taxon>Clavelina</taxon>
    </lineage>
</organism>
<reference evidence="6 7" key="1">
    <citation type="submission" date="2024-02" db="EMBL/GenBank/DDBJ databases">
        <authorList>
            <person name="Daric V."/>
            <person name="Darras S."/>
        </authorList>
    </citation>
    <scope>NUCLEOTIDE SEQUENCE [LARGE SCALE GENOMIC DNA]</scope>
</reference>
<dbReference type="PRINTS" id="PR00453">
    <property type="entry name" value="VWFADOMAIN"/>
</dbReference>
<dbReference type="Proteomes" id="UP001642483">
    <property type="component" value="Unassembled WGS sequence"/>
</dbReference>
<dbReference type="Gene3D" id="3.40.50.410">
    <property type="entry name" value="von Willebrand factor, type A domain"/>
    <property type="match status" value="1"/>
</dbReference>
<evidence type="ECO:0000256" key="2">
    <source>
        <dbReference type="PROSITE-ProRule" id="PRU00302"/>
    </source>
</evidence>
<comment type="caution">
    <text evidence="2">Lacks conserved residue(s) required for the propagation of feature annotation.</text>
</comment>
<dbReference type="PROSITE" id="PS50923">
    <property type="entry name" value="SUSHI"/>
    <property type="match status" value="3"/>
</dbReference>
<dbReference type="SUPFAM" id="SSF57535">
    <property type="entry name" value="Complement control module/SCR domain"/>
    <property type="match status" value="3"/>
</dbReference>
<dbReference type="CDD" id="cd00033">
    <property type="entry name" value="CCP"/>
    <property type="match status" value="4"/>
</dbReference>
<dbReference type="EMBL" id="CAWYQH010000152">
    <property type="protein sequence ID" value="CAK8695929.1"/>
    <property type="molecule type" value="Genomic_DNA"/>
</dbReference>
<evidence type="ECO:0000313" key="6">
    <source>
        <dbReference type="EMBL" id="CAK8695929.1"/>
    </source>
</evidence>
<dbReference type="InterPro" id="IPR035976">
    <property type="entry name" value="Sushi/SCR/CCP_sf"/>
</dbReference>
<feature type="chain" id="PRO_5045196065" evidence="3">
    <location>
        <begin position="20"/>
        <end position="625"/>
    </location>
</feature>
<dbReference type="SMART" id="SM00032">
    <property type="entry name" value="CCP"/>
    <property type="match status" value="4"/>
</dbReference>
<feature type="domain" description="Sushi" evidence="5">
    <location>
        <begin position="349"/>
        <end position="408"/>
    </location>
</feature>
<dbReference type="CDD" id="cd01450">
    <property type="entry name" value="vWFA_subfamily_ECM"/>
    <property type="match status" value="1"/>
</dbReference>
<keyword evidence="2" id="KW-0768">Sushi</keyword>
<sequence>MKILAIFAIFALFAASVDGLSCWVCENAPSNDVCQLLGRLQECLPNENACQNEVRTGDDGIRITKRCKQALACQNNFLQNNRPAWYPTQCNTEMPSSVCRCCCNTTNCNWPNADCSNGLPVEAVEPDEVTCEALPTPTNGIKACTNADGEPQSDSESEIGTVCEFSCVEGYNLLGETSSECVSTSDTTAAFNDPAPLCLPRPADIFVPPPPCELLETPKFGSQVCDPEVLEESAEVGTRCYFDCDEGYMLDGSKDSTCVHYADVKFSKFDEEAPICVPKYCTLPPLSDFGLRHCNGAEVDGAVEVETQCRYDCQEGYLLDGDEDAECVYDSLAKAPRFNRAPPTCVRDNLCDDFGKVDGGEVTCTNDYEIGSRCTVECDEGRRLFPDNRTEITCMEDTMWNSMPACCVRHCPVTVMDLAIVLDSSGSIGAANWDRLLKFVRDFLREVEIGDGAARVSVISYSKEVDLKSKILFNKFLNRQKQLIKNINNVRFQWQAETTNTGKALDYVNSEIFKRRNGERRKAKNVVLVITDGQATDDVLGPAKKLREKATIFALGIEPDSNFDYVDLDELREVAGSFKNVMFVRRGYEGLTKEIADHVMKHLCDTPNCGEETDDLQEVVRLHIP</sequence>
<dbReference type="CDD" id="cd23539">
    <property type="entry name" value="TFP_LU_ECD_CinHb4_like"/>
    <property type="match status" value="1"/>
</dbReference>
<name>A0ABP0GYR3_CLALP</name>
<evidence type="ECO:0000259" key="4">
    <source>
        <dbReference type="PROSITE" id="PS50234"/>
    </source>
</evidence>
<feature type="domain" description="VWFA" evidence="4">
    <location>
        <begin position="417"/>
        <end position="599"/>
    </location>
</feature>
<dbReference type="PROSITE" id="PS50234">
    <property type="entry name" value="VWFA"/>
    <property type="match status" value="1"/>
</dbReference>
<dbReference type="Gene3D" id="2.10.70.10">
    <property type="entry name" value="Complement Module, domain 1"/>
    <property type="match status" value="4"/>
</dbReference>
<dbReference type="InterPro" id="IPR050525">
    <property type="entry name" value="ECM_Assembly_Org"/>
</dbReference>
<dbReference type="InterPro" id="IPR002035">
    <property type="entry name" value="VWF_A"/>
</dbReference>
<accession>A0ABP0GYR3</accession>
<dbReference type="PANTHER" id="PTHR24020">
    <property type="entry name" value="COLLAGEN ALPHA"/>
    <property type="match status" value="1"/>
</dbReference>
<feature type="domain" description="Sushi" evidence="5">
    <location>
        <begin position="129"/>
        <end position="200"/>
    </location>
</feature>
<evidence type="ECO:0000256" key="3">
    <source>
        <dbReference type="SAM" id="SignalP"/>
    </source>
</evidence>
<dbReference type="InterPro" id="IPR045860">
    <property type="entry name" value="Snake_toxin-like_sf"/>
</dbReference>
<feature type="disulfide bond" evidence="2">
    <location>
        <begin position="351"/>
        <end position="394"/>
    </location>
</feature>
<dbReference type="Pfam" id="PF00084">
    <property type="entry name" value="Sushi"/>
    <property type="match status" value="2"/>
</dbReference>
<evidence type="ECO:0000256" key="1">
    <source>
        <dbReference type="ARBA" id="ARBA00023157"/>
    </source>
</evidence>
<dbReference type="InterPro" id="IPR036465">
    <property type="entry name" value="vWFA_dom_sf"/>
</dbReference>
<protein>
    <submittedName>
        <fullName evidence="6">Uncharacterized protein</fullName>
    </submittedName>
</protein>
<evidence type="ECO:0000259" key="5">
    <source>
        <dbReference type="PROSITE" id="PS50923"/>
    </source>
</evidence>
<dbReference type="Pfam" id="PF00092">
    <property type="entry name" value="VWA"/>
    <property type="match status" value="1"/>
</dbReference>
<feature type="signal peptide" evidence="3">
    <location>
        <begin position="1"/>
        <end position="19"/>
    </location>
</feature>
<dbReference type="PANTHER" id="PTHR24020:SF84">
    <property type="entry name" value="VWFA DOMAIN-CONTAINING PROTEIN"/>
    <property type="match status" value="1"/>
</dbReference>
<dbReference type="SUPFAM" id="SSF57302">
    <property type="entry name" value="Snake toxin-like"/>
    <property type="match status" value="1"/>
</dbReference>
<dbReference type="SUPFAM" id="SSF53300">
    <property type="entry name" value="vWA-like"/>
    <property type="match status" value="1"/>
</dbReference>
<dbReference type="InterPro" id="IPR000436">
    <property type="entry name" value="Sushi_SCR_CCP_dom"/>
</dbReference>
<keyword evidence="7" id="KW-1185">Reference proteome</keyword>
<feature type="domain" description="Sushi" evidence="5">
    <location>
        <begin position="223"/>
        <end position="278"/>
    </location>
</feature>
<proteinExistence type="predicted"/>
<comment type="caution">
    <text evidence="6">The sequence shown here is derived from an EMBL/GenBank/DDBJ whole genome shotgun (WGS) entry which is preliminary data.</text>
</comment>
<evidence type="ECO:0000313" key="7">
    <source>
        <dbReference type="Proteomes" id="UP001642483"/>
    </source>
</evidence>
<dbReference type="SMART" id="SM00327">
    <property type="entry name" value="VWA"/>
    <property type="match status" value="1"/>
</dbReference>
<keyword evidence="1 2" id="KW-1015">Disulfide bond</keyword>